<feature type="domain" description="PKD" evidence="2">
    <location>
        <begin position="291"/>
        <end position="379"/>
    </location>
</feature>
<dbReference type="CDD" id="cd00146">
    <property type="entry name" value="PKD"/>
    <property type="match status" value="1"/>
</dbReference>
<proteinExistence type="predicted"/>
<accession>A0A7G9Z1W1</accession>
<dbReference type="AlphaFoldDB" id="A0A7G9Z1W1"/>
<protein>
    <recommendedName>
        <fullName evidence="2">PKD domain-containing protein</fullName>
    </recommendedName>
</protein>
<evidence type="ECO:0000256" key="1">
    <source>
        <dbReference type="ARBA" id="ARBA00022729"/>
    </source>
</evidence>
<dbReference type="EMBL" id="MT631573">
    <property type="protein sequence ID" value="QNO54245.1"/>
    <property type="molecule type" value="Genomic_DNA"/>
</dbReference>
<dbReference type="Pfam" id="PF11611">
    <property type="entry name" value="DUF4352"/>
    <property type="match status" value="2"/>
</dbReference>
<dbReference type="InterPro" id="IPR029051">
    <property type="entry name" value="DUF4352"/>
</dbReference>
<dbReference type="Pfam" id="PF18911">
    <property type="entry name" value="PKD_4"/>
    <property type="match status" value="1"/>
</dbReference>
<sequence>MKSGRKKFGNVFAFAVLFATLAFVSVGVASTDTTVSQPKIDLFVQKAEFLFTHDTNIDHSQTFDFEVEWGAGVWNPQNLNNVTYTIRTTKDFRYTNNYELYLNGTEICPILPYPHIGDNYTWEIPLEDRYCSCIEFTLGNETVVQDKPWADLRVDKEKEGNYTRVSITLTPRSDIDASLIISGRNISVSAYPPEFEIEESFLYFINFYCEADNLIQNKSYNFSVVVEGLNRVEGWFERPYGWSESLSEIISLPVSGLGSITVQYDVPVKWSYNPSVPKYTQSIQIRTNQPPIASFTYHPENPIVNQTITFNASNSTDSDGNVTNYEWNFGDGNTGTGKITTHSYSLAGDYMVNLTVSDDDNATNTTSKVVKVYPEVTTTTKITFSKPMYESSITHKSLNFVPHIASNNTTSVPIIDLLDAINQNIVEATFFGWKSNSVIINITNYADHGLEIKVPNGLILNSFDGSKSNMAAGEIFGMITTSPLPNGWFVFIFYSPTSRIILDTNESKNYFISAYNVEFDKPTPGYKKEFSIGSINYDIKKILETTDAFHSWDKSTDAIQSAIWCYTDDISKEELMSKRENVRDKEILDAKTMLNLAGFETTSKKLFSEEISIPTANMQERLEDDNVMVYVNKKRESSSIGYKKAKGGYRWVILDVIIKNKRDEPLDFDVHDIKLRNNDNRIDVYDYSSSGTNKLDYPFKGLLSPPLPSNDTYRGEVAFEVPNKVSDLKMISDIGRFYVEIRLLDSQNPDTVPVSDFTPAYKIGEKAKDENIVVTVNSKRENEVIKDRKAEENRTFLILNITIENTGTDNLSYSPYSFAVQDENGYLFEEHYRTTYLENAFESGHLQPGQEYQGEISFEISKSSENIEMWYSPYSGPYIYVEL</sequence>
<reference evidence="3" key="1">
    <citation type="submission" date="2020-06" db="EMBL/GenBank/DDBJ databases">
        <title>Unique genomic features of the anaerobic methanotrophic archaea.</title>
        <authorList>
            <person name="Chadwick G.L."/>
            <person name="Skennerton C.T."/>
            <person name="Laso-Perez R."/>
            <person name="Leu A.O."/>
            <person name="Speth D.R."/>
            <person name="Yu H."/>
            <person name="Morgan-Lang C."/>
            <person name="Hatzenpichler R."/>
            <person name="Goudeau D."/>
            <person name="Malmstrom R."/>
            <person name="Brazelton W.J."/>
            <person name="Woyke T."/>
            <person name="Hallam S.J."/>
            <person name="Tyson G.W."/>
            <person name="Wegener G."/>
            <person name="Boetius A."/>
            <person name="Orphan V."/>
        </authorList>
    </citation>
    <scope>NUCLEOTIDE SEQUENCE</scope>
</reference>
<keyword evidence="1" id="KW-0732">Signal</keyword>
<dbReference type="InterPro" id="IPR022409">
    <property type="entry name" value="PKD/Chitinase_dom"/>
</dbReference>
<dbReference type="SUPFAM" id="SSF49299">
    <property type="entry name" value="PKD domain"/>
    <property type="match status" value="1"/>
</dbReference>
<gene>
    <name evidence="3" type="ORF">IIFEDBNN_00029</name>
</gene>
<name>A0A7G9Z1W1_9EURY</name>
<dbReference type="InterPro" id="IPR035986">
    <property type="entry name" value="PKD_dom_sf"/>
</dbReference>
<dbReference type="InterPro" id="IPR013783">
    <property type="entry name" value="Ig-like_fold"/>
</dbReference>
<evidence type="ECO:0000313" key="3">
    <source>
        <dbReference type="EMBL" id="QNO54245.1"/>
    </source>
</evidence>
<dbReference type="InterPro" id="IPR029050">
    <property type="entry name" value="Immunoprotect_excell_Ig-like"/>
</dbReference>
<dbReference type="Gene3D" id="2.60.40.10">
    <property type="entry name" value="Immunoglobulins"/>
    <property type="match status" value="1"/>
</dbReference>
<evidence type="ECO:0000259" key="2">
    <source>
        <dbReference type="PROSITE" id="PS50093"/>
    </source>
</evidence>
<organism evidence="3">
    <name type="scientific">Candidatus Methanophaga sp. ANME-1 ERB7</name>
    <dbReference type="NCBI Taxonomy" id="2759913"/>
    <lineage>
        <taxon>Archaea</taxon>
        <taxon>Methanobacteriati</taxon>
        <taxon>Methanobacteriota</taxon>
        <taxon>Stenosarchaea group</taxon>
        <taxon>Methanomicrobia</taxon>
        <taxon>Candidatus Methanophagales</taxon>
        <taxon>Candidatus Methanophagaceae</taxon>
        <taxon>Candidatus Methanophaga</taxon>
    </lineage>
</organism>
<dbReference type="InterPro" id="IPR000601">
    <property type="entry name" value="PKD_dom"/>
</dbReference>
<dbReference type="PROSITE" id="PS50093">
    <property type="entry name" value="PKD"/>
    <property type="match status" value="1"/>
</dbReference>
<dbReference type="SMART" id="SM00089">
    <property type="entry name" value="PKD"/>
    <property type="match status" value="1"/>
</dbReference>
<dbReference type="Gene3D" id="2.60.40.1240">
    <property type="match status" value="2"/>
</dbReference>